<organism evidence="2">
    <name type="scientific">marine metagenome</name>
    <dbReference type="NCBI Taxonomy" id="408172"/>
    <lineage>
        <taxon>unclassified sequences</taxon>
        <taxon>metagenomes</taxon>
        <taxon>ecological metagenomes</taxon>
    </lineage>
</organism>
<keyword evidence="1" id="KW-0812">Transmembrane</keyword>
<dbReference type="InterPro" id="IPR007404">
    <property type="entry name" value="YdjM-like"/>
</dbReference>
<reference evidence="2" key="1">
    <citation type="submission" date="2018-05" db="EMBL/GenBank/DDBJ databases">
        <authorList>
            <person name="Lanie J.A."/>
            <person name="Ng W.-L."/>
            <person name="Kazmierczak K.M."/>
            <person name="Andrzejewski T.M."/>
            <person name="Davidsen T.M."/>
            <person name="Wayne K.J."/>
            <person name="Tettelin H."/>
            <person name="Glass J.I."/>
            <person name="Rusch D."/>
            <person name="Podicherti R."/>
            <person name="Tsui H.-C.T."/>
            <person name="Winkler M.E."/>
        </authorList>
    </citation>
    <scope>NUCLEOTIDE SEQUENCE</scope>
</reference>
<evidence type="ECO:0000313" key="2">
    <source>
        <dbReference type="EMBL" id="SVD84876.1"/>
    </source>
</evidence>
<dbReference type="AlphaFoldDB" id="A0A382YNI9"/>
<dbReference type="Pfam" id="PF04307">
    <property type="entry name" value="YdjM"/>
    <property type="match status" value="1"/>
</dbReference>
<evidence type="ECO:0000256" key="1">
    <source>
        <dbReference type="SAM" id="Phobius"/>
    </source>
</evidence>
<evidence type="ECO:0008006" key="3">
    <source>
        <dbReference type="Google" id="ProtNLM"/>
    </source>
</evidence>
<feature type="transmembrane region" description="Helical" evidence="1">
    <location>
        <begin position="56"/>
        <end position="78"/>
    </location>
</feature>
<name>A0A382YNI9_9ZZZZ</name>
<keyword evidence="1" id="KW-0472">Membrane</keyword>
<proteinExistence type="predicted"/>
<feature type="non-terminal residue" evidence="2">
    <location>
        <position position="109"/>
    </location>
</feature>
<accession>A0A382YNI9</accession>
<keyword evidence="1" id="KW-1133">Transmembrane helix</keyword>
<dbReference type="EMBL" id="UINC01177308">
    <property type="protein sequence ID" value="SVD84876.1"/>
    <property type="molecule type" value="Genomic_DNA"/>
</dbReference>
<sequence length="109" mass="11684">MDPLAHTLVGATLAETRLKTWSAQATPMLLLAANAPDIDAVTMLIGRDLSLGFRRGWTHGILALIVLPILLTALIVLGDRVIAKLRGREPTAQSKPLFALAFIAVLTHP</sequence>
<protein>
    <recommendedName>
        <fullName evidence="3">Metal-dependent hydrolase</fullName>
    </recommendedName>
</protein>
<gene>
    <name evidence="2" type="ORF">METZ01_LOCUS437730</name>
</gene>